<keyword evidence="8" id="KW-0648">Protein biosynthesis</keyword>
<feature type="region of interest" description="Disordered" evidence="5">
    <location>
        <begin position="1"/>
        <end position="53"/>
    </location>
</feature>
<accession>A0A9P6LSN8</accession>
<protein>
    <submittedName>
        <fullName evidence="8">Translation initiation factor eIF4A</fullName>
    </submittedName>
</protein>
<name>A0A9P6LSN8_9FUNG</name>
<evidence type="ECO:0000256" key="5">
    <source>
        <dbReference type="SAM" id="MobiDB-lite"/>
    </source>
</evidence>
<dbReference type="PANTHER" id="PTHR47960">
    <property type="entry name" value="DEAD-BOX ATP-DEPENDENT RNA HELICASE 50"/>
    <property type="match status" value="1"/>
</dbReference>
<comment type="caution">
    <text evidence="8">The sequence shown here is derived from an EMBL/GenBank/DDBJ whole genome shotgun (WGS) entry which is preliminary data.</text>
</comment>
<proteinExistence type="predicted"/>
<feature type="region of interest" description="Disordered" evidence="5">
    <location>
        <begin position="310"/>
        <end position="334"/>
    </location>
</feature>
<evidence type="ECO:0000313" key="9">
    <source>
        <dbReference type="Proteomes" id="UP000749646"/>
    </source>
</evidence>
<sequence length="480" mass="53977">MSSDARLSNRQRGDRFGQRTGTFSGQNGPNNQQPGGDSTGAHQYGKVSRGKSEYQGYKKARELRGTKVPGSGFNMLSNSLECQMTWEDMNLNTNITARIAKAGLDNPSNVQKLIMKPFMQGKDVIAQSQSQYDRTCTLAIALLQKLSPSASTHKHCQVLVVCSEGVKPQQVHEDFQSWFEATPELGAVLLSPGETAVRTILSDPDQAKQVVLTTLGPLMEALRSNLLDINDIKTVVFSMQEAELVELQPFKQLWALLTKDTQVILMTGRITQQIQEVKSHHFRDDTAVRRADELTLQWSEHYYVGIPSSDRHQRHKAHGDHRVGENMDEAEPAPKDRKWEVLMEILTKNPDISHTVILTQSQSQTQALTSKLKARQFNVVSVWSMADRVEVTHQFNRPDPCIIVSESTLMDCDLDYSSLVINYDMPMNATCYITSFGPFGRSGLRTLMINFCVMDDSAQRQTLEAIKSMYDISILEMERD</sequence>
<dbReference type="OrthoDB" id="2419373at2759"/>
<dbReference type="Proteomes" id="UP000749646">
    <property type="component" value="Unassembled WGS sequence"/>
</dbReference>
<evidence type="ECO:0000313" key="8">
    <source>
        <dbReference type="EMBL" id="KAF9938632.1"/>
    </source>
</evidence>
<keyword evidence="4" id="KW-0067">ATP-binding</keyword>
<dbReference type="EMBL" id="JAAAHW010009589">
    <property type="protein sequence ID" value="KAF9938632.1"/>
    <property type="molecule type" value="Genomic_DNA"/>
</dbReference>
<evidence type="ECO:0000256" key="3">
    <source>
        <dbReference type="ARBA" id="ARBA00022806"/>
    </source>
</evidence>
<dbReference type="Pfam" id="PF00270">
    <property type="entry name" value="DEAD"/>
    <property type="match status" value="1"/>
</dbReference>
<dbReference type="GO" id="GO:0003743">
    <property type="term" value="F:translation initiation factor activity"/>
    <property type="evidence" value="ECO:0007669"/>
    <property type="project" value="UniProtKB-KW"/>
</dbReference>
<dbReference type="AlphaFoldDB" id="A0A9P6LSN8"/>
<evidence type="ECO:0000256" key="1">
    <source>
        <dbReference type="ARBA" id="ARBA00022741"/>
    </source>
</evidence>
<dbReference type="InterPro" id="IPR011545">
    <property type="entry name" value="DEAD/DEAH_box_helicase_dom"/>
</dbReference>
<dbReference type="InterPro" id="IPR027417">
    <property type="entry name" value="P-loop_NTPase"/>
</dbReference>
<dbReference type="GO" id="GO:0016787">
    <property type="term" value="F:hydrolase activity"/>
    <property type="evidence" value="ECO:0007669"/>
    <property type="project" value="UniProtKB-KW"/>
</dbReference>
<feature type="domain" description="Helicase ATP-binding" evidence="6">
    <location>
        <begin position="115"/>
        <end position="288"/>
    </location>
</feature>
<feature type="compositionally biased region" description="Low complexity" evidence="5">
    <location>
        <begin position="25"/>
        <end position="36"/>
    </location>
</feature>
<keyword evidence="3" id="KW-0347">Helicase</keyword>
<evidence type="ECO:0000256" key="2">
    <source>
        <dbReference type="ARBA" id="ARBA00022801"/>
    </source>
</evidence>
<keyword evidence="2" id="KW-0378">Hydrolase</keyword>
<dbReference type="GO" id="GO:0004386">
    <property type="term" value="F:helicase activity"/>
    <property type="evidence" value="ECO:0007669"/>
    <property type="project" value="UniProtKB-KW"/>
</dbReference>
<feature type="domain" description="Helicase C-terminal" evidence="7">
    <location>
        <begin position="341"/>
        <end position="480"/>
    </location>
</feature>
<dbReference type="InterPro" id="IPR014001">
    <property type="entry name" value="Helicase_ATP-bd"/>
</dbReference>
<gene>
    <name evidence="8" type="primary">TIF1_4</name>
    <name evidence="8" type="ORF">BGZ65_012534</name>
</gene>
<dbReference type="PROSITE" id="PS51192">
    <property type="entry name" value="HELICASE_ATP_BIND_1"/>
    <property type="match status" value="1"/>
</dbReference>
<evidence type="ECO:0000259" key="7">
    <source>
        <dbReference type="PROSITE" id="PS51194"/>
    </source>
</evidence>
<keyword evidence="8" id="KW-0396">Initiation factor</keyword>
<dbReference type="GO" id="GO:0003676">
    <property type="term" value="F:nucleic acid binding"/>
    <property type="evidence" value="ECO:0007669"/>
    <property type="project" value="InterPro"/>
</dbReference>
<keyword evidence="1" id="KW-0547">Nucleotide-binding</keyword>
<evidence type="ECO:0000256" key="4">
    <source>
        <dbReference type="ARBA" id="ARBA00022840"/>
    </source>
</evidence>
<dbReference type="PROSITE" id="PS51194">
    <property type="entry name" value="HELICASE_CTER"/>
    <property type="match status" value="1"/>
</dbReference>
<dbReference type="Gene3D" id="3.40.50.300">
    <property type="entry name" value="P-loop containing nucleotide triphosphate hydrolases"/>
    <property type="match status" value="2"/>
</dbReference>
<reference evidence="8" key="1">
    <citation type="journal article" date="2020" name="Fungal Divers.">
        <title>Resolving the Mortierellaceae phylogeny through synthesis of multi-gene phylogenetics and phylogenomics.</title>
        <authorList>
            <person name="Vandepol N."/>
            <person name="Liber J."/>
            <person name="Desiro A."/>
            <person name="Na H."/>
            <person name="Kennedy M."/>
            <person name="Barry K."/>
            <person name="Grigoriev I.V."/>
            <person name="Miller A.N."/>
            <person name="O'Donnell K."/>
            <person name="Stajich J.E."/>
            <person name="Bonito G."/>
        </authorList>
    </citation>
    <scope>NUCLEOTIDE SEQUENCE</scope>
    <source>
        <strain evidence="8">MES-2147</strain>
    </source>
</reference>
<dbReference type="GO" id="GO:0005524">
    <property type="term" value="F:ATP binding"/>
    <property type="evidence" value="ECO:0007669"/>
    <property type="project" value="UniProtKB-KW"/>
</dbReference>
<feature type="compositionally biased region" description="Polar residues" evidence="5">
    <location>
        <begin position="1"/>
        <end position="10"/>
    </location>
</feature>
<evidence type="ECO:0000259" key="6">
    <source>
        <dbReference type="PROSITE" id="PS51192"/>
    </source>
</evidence>
<keyword evidence="9" id="KW-1185">Reference proteome</keyword>
<dbReference type="SUPFAM" id="SSF52540">
    <property type="entry name" value="P-loop containing nucleoside triphosphate hydrolases"/>
    <property type="match status" value="2"/>
</dbReference>
<dbReference type="InterPro" id="IPR001650">
    <property type="entry name" value="Helicase_C-like"/>
</dbReference>
<organism evidence="8 9">
    <name type="scientific">Modicella reniformis</name>
    <dbReference type="NCBI Taxonomy" id="1440133"/>
    <lineage>
        <taxon>Eukaryota</taxon>
        <taxon>Fungi</taxon>
        <taxon>Fungi incertae sedis</taxon>
        <taxon>Mucoromycota</taxon>
        <taxon>Mortierellomycotina</taxon>
        <taxon>Mortierellomycetes</taxon>
        <taxon>Mortierellales</taxon>
        <taxon>Mortierellaceae</taxon>
        <taxon>Modicella</taxon>
    </lineage>
</organism>